<dbReference type="InterPro" id="IPR050155">
    <property type="entry name" value="HAD-like_hydrolase_sf"/>
</dbReference>
<dbReference type="SFLD" id="SFLDS00003">
    <property type="entry name" value="Haloacid_Dehalogenase"/>
    <property type="match status" value="1"/>
</dbReference>
<dbReference type="PANTHER" id="PTHR43434:SF1">
    <property type="entry name" value="PHOSPHOGLYCOLATE PHOSPHATASE"/>
    <property type="match status" value="1"/>
</dbReference>
<dbReference type="InterPro" id="IPR023214">
    <property type="entry name" value="HAD_sf"/>
</dbReference>
<evidence type="ECO:0008006" key="3">
    <source>
        <dbReference type="Google" id="ProtNLM"/>
    </source>
</evidence>
<dbReference type="EMBL" id="AP023366">
    <property type="protein sequence ID" value="BCJ87126.1"/>
    <property type="molecule type" value="Genomic_DNA"/>
</dbReference>
<reference evidence="1 2" key="1">
    <citation type="submission" date="2020-08" db="EMBL/GenBank/DDBJ databases">
        <title>Complete Genome Sequence of Effusibacillus dendaii Strain skT53, Isolated from Farmland soil.</title>
        <authorList>
            <person name="Konishi T."/>
            <person name="Kawasaki H."/>
        </authorList>
    </citation>
    <scope>NUCLEOTIDE SEQUENCE [LARGE SCALE GENOMIC DNA]</scope>
    <source>
        <strain evidence="2">skT53</strain>
    </source>
</reference>
<dbReference type="Gene3D" id="3.40.50.1000">
    <property type="entry name" value="HAD superfamily/HAD-like"/>
    <property type="match status" value="1"/>
</dbReference>
<dbReference type="InterPro" id="IPR023198">
    <property type="entry name" value="PGP-like_dom2"/>
</dbReference>
<dbReference type="SUPFAM" id="SSF56784">
    <property type="entry name" value="HAD-like"/>
    <property type="match status" value="1"/>
</dbReference>
<protein>
    <recommendedName>
        <fullName evidence="3">HAD family hydrolase</fullName>
    </recommendedName>
</protein>
<accession>A0A7I8DE63</accession>
<organism evidence="1 2">
    <name type="scientific">Effusibacillus dendaii</name>
    <dbReference type="NCBI Taxonomy" id="2743772"/>
    <lineage>
        <taxon>Bacteria</taxon>
        <taxon>Bacillati</taxon>
        <taxon>Bacillota</taxon>
        <taxon>Bacilli</taxon>
        <taxon>Bacillales</taxon>
        <taxon>Alicyclobacillaceae</taxon>
        <taxon>Effusibacillus</taxon>
    </lineage>
</organism>
<dbReference type="RefSeq" id="WP_200756804.1">
    <property type="nucleotide sequence ID" value="NZ_AP023366.1"/>
</dbReference>
<dbReference type="InterPro" id="IPR036412">
    <property type="entry name" value="HAD-like_sf"/>
</dbReference>
<sequence length="221" mass="25049">MHRLFLWDIDGTILLAKGSGKRAMNRSFWELFHIPDAFDNIQMTGGLDMNFVQAAFANHQIPLDQIAPFFEAYYGNLQQELNNMTVTLMPGVIELLDKIEQTDFCFNSIATGNMERSARMKLEVFNLNRYFPVGGFCRSAGERYEVLLDGIRNAENYYQTNFTTGQVTVIGDTVEDIRAARKINASVIAVATGPTSYEQLASEKPDLLLLNLQDYNHIKMN</sequence>
<gene>
    <name evidence="1" type="ORF">skT53_21110</name>
</gene>
<dbReference type="PANTHER" id="PTHR43434">
    <property type="entry name" value="PHOSPHOGLYCOLATE PHOSPHATASE"/>
    <property type="match status" value="1"/>
</dbReference>
<evidence type="ECO:0000313" key="2">
    <source>
        <dbReference type="Proteomes" id="UP000593802"/>
    </source>
</evidence>
<dbReference type="Gene3D" id="1.10.150.240">
    <property type="entry name" value="Putative phosphatase, domain 2"/>
    <property type="match status" value="1"/>
</dbReference>
<name>A0A7I8DE63_9BACL</name>
<dbReference type="Pfam" id="PF13419">
    <property type="entry name" value="HAD_2"/>
    <property type="match status" value="1"/>
</dbReference>
<dbReference type="SFLD" id="SFLDG01129">
    <property type="entry name" value="C1.5:_HAD__Beta-PGM__Phosphata"/>
    <property type="match status" value="1"/>
</dbReference>
<dbReference type="GO" id="GO:0006281">
    <property type="term" value="P:DNA repair"/>
    <property type="evidence" value="ECO:0007669"/>
    <property type="project" value="TreeGrafter"/>
</dbReference>
<dbReference type="InterPro" id="IPR041492">
    <property type="entry name" value="HAD_2"/>
</dbReference>
<keyword evidence="2" id="KW-1185">Reference proteome</keyword>
<dbReference type="GO" id="GO:0008967">
    <property type="term" value="F:phosphoglycolate phosphatase activity"/>
    <property type="evidence" value="ECO:0007669"/>
    <property type="project" value="TreeGrafter"/>
</dbReference>
<dbReference type="Proteomes" id="UP000593802">
    <property type="component" value="Chromosome"/>
</dbReference>
<dbReference type="KEGG" id="eff:skT53_21110"/>
<dbReference type="AlphaFoldDB" id="A0A7I8DE63"/>
<proteinExistence type="predicted"/>
<dbReference type="GO" id="GO:0005829">
    <property type="term" value="C:cytosol"/>
    <property type="evidence" value="ECO:0007669"/>
    <property type="project" value="TreeGrafter"/>
</dbReference>
<evidence type="ECO:0000313" key="1">
    <source>
        <dbReference type="EMBL" id="BCJ87126.1"/>
    </source>
</evidence>